<evidence type="ECO:0000256" key="5">
    <source>
        <dbReference type="SAM" id="MobiDB-lite"/>
    </source>
</evidence>
<comment type="subcellular location">
    <subcellularLocation>
        <location evidence="1">Membrane</location>
        <topology evidence="1">Multi-pass membrane protein</topology>
    </subcellularLocation>
</comment>
<dbReference type="PANTHER" id="PTHR12570:SF86">
    <property type="entry name" value="ADR321CP"/>
    <property type="match status" value="1"/>
</dbReference>
<feature type="transmembrane region" description="Helical" evidence="6">
    <location>
        <begin position="155"/>
        <end position="176"/>
    </location>
</feature>
<evidence type="ECO:0000256" key="1">
    <source>
        <dbReference type="ARBA" id="ARBA00004141"/>
    </source>
</evidence>
<gene>
    <name evidence="7" type="ORF">K7432_008476</name>
</gene>
<reference evidence="7 8" key="1">
    <citation type="submission" date="2023-04" db="EMBL/GenBank/DDBJ databases">
        <title>Genome of Basidiobolus ranarum AG-B5.</title>
        <authorList>
            <person name="Stajich J.E."/>
            <person name="Carter-House D."/>
            <person name="Gryganskyi A."/>
        </authorList>
    </citation>
    <scope>NUCLEOTIDE SEQUENCE [LARGE SCALE GENOMIC DNA]</scope>
    <source>
        <strain evidence="7 8">AG-B5</strain>
    </source>
</reference>
<feature type="region of interest" description="Disordered" evidence="5">
    <location>
        <begin position="330"/>
        <end position="368"/>
    </location>
</feature>
<dbReference type="SUPFAM" id="SSF103481">
    <property type="entry name" value="Multidrug resistance efflux transporter EmrE"/>
    <property type="match status" value="1"/>
</dbReference>
<feature type="transmembrane region" description="Helical" evidence="6">
    <location>
        <begin position="277"/>
        <end position="300"/>
    </location>
</feature>
<feature type="transmembrane region" description="Helical" evidence="6">
    <location>
        <begin position="15"/>
        <end position="37"/>
    </location>
</feature>
<feature type="transmembrane region" description="Helical" evidence="6">
    <location>
        <begin position="116"/>
        <end position="135"/>
    </location>
</feature>
<evidence type="ECO:0000313" key="7">
    <source>
        <dbReference type="EMBL" id="KAK9764210.1"/>
    </source>
</evidence>
<evidence type="ECO:0000256" key="2">
    <source>
        <dbReference type="ARBA" id="ARBA00022692"/>
    </source>
</evidence>
<feature type="transmembrane region" description="Helical" evidence="6">
    <location>
        <begin position="57"/>
        <end position="75"/>
    </location>
</feature>
<evidence type="ECO:0000256" key="3">
    <source>
        <dbReference type="ARBA" id="ARBA00022989"/>
    </source>
</evidence>
<evidence type="ECO:0000256" key="6">
    <source>
        <dbReference type="SAM" id="Phobius"/>
    </source>
</evidence>
<keyword evidence="3 6" id="KW-1133">Transmembrane helix</keyword>
<keyword evidence="4 6" id="KW-0472">Membrane</keyword>
<proteinExistence type="predicted"/>
<feature type="transmembrane region" description="Helical" evidence="6">
    <location>
        <begin position="306"/>
        <end position="326"/>
    </location>
</feature>
<feature type="transmembrane region" description="Helical" evidence="6">
    <location>
        <begin position="246"/>
        <end position="265"/>
    </location>
</feature>
<accession>A0ABR2WRU1</accession>
<protein>
    <recommendedName>
        <fullName evidence="9">Magnesium transporter</fullName>
    </recommendedName>
</protein>
<dbReference type="PANTHER" id="PTHR12570">
    <property type="match status" value="1"/>
</dbReference>
<dbReference type="InterPro" id="IPR037185">
    <property type="entry name" value="EmrE-like"/>
</dbReference>
<comment type="caution">
    <text evidence="7">The sequence shown here is derived from an EMBL/GenBank/DDBJ whole genome shotgun (WGS) entry which is preliminary data.</text>
</comment>
<name>A0ABR2WRU1_9FUNG</name>
<feature type="transmembrane region" description="Helical" evidence="6">
    <location>
        <begin position="81"/>
        <end position="104"/>
    </location>
</feature>
<dbReference type="EMBL" id="JASJQH010000472">
    <property type="protein sequence ID" value="KAK9764210.1"/>
    <property type="molecule type" value="Genomic_DNA"/>
</dbReference>
<evidence type="ECO:0000313" key="8">
    <source>
        <dbReference type="Proteomes" id="UP001479436"/>
    </source>
</evidence>
<evidence type="ECO:0000256" key="4">
    <source>
        <dbReference type="ARBA" id="ARBA00023136"/>
    </source>
</evidence>
<keyword evidence="2 6" id="KW-0812">Transmembrane</keyword>
<evidence type="ECO:0008006" key="9">
    <source>
        <dbReference type="Google" id="ProtNLM"/>
    </source>
</evidence>
<keyword evidence="8" id="KW-1185">Reference proteome</keyword>
<dbReference type="Pfam" id="PF05653">
    <property type="entry name" value="Mg_trans_NIPA"/>
    <property type="match status" value="1"/>
</dbReference>
<dbReference type="Proteomes" id="UP001479436">
    <property type="component" value="Unassembled WGS sequence"/>
</dbReference>
<sequence>MFTNLSLSEDKNLHVRVIIGLVVTVVTCFTQSIGLNLQRKSHLINESHPKENRLTEWRRPMWLTGFIIFLASNVFGSLFSIGFLPIIILAPLGAITLITNAICAKIILGDSFPMQSILATGMIVVGAVAIALFGTVLEPSHSLDDLILLYQRKPFIIYITLVIILLGMVIAATRYLEKVLARIQIDHEATYSAVSAIALVKMKMLLGSLYAFISGTLSSHTLLFAKSGVELLLITILDGKNQFDRILSWAITLAILCSALLQLYYLNKSLQLCDTLLLVPISFCAYNVSSLCNGLVYYNQWNRLEWWQLILVIAGVIILSFGVFALSQTNDPTSSPQRLRQGANFNKGKNKSPMPRQTERTPLIHSEI</sequence>
<organism evidence="7 8">
    <name type="scientific">Basidiobolus ranarum</name>
    <dbReference type="NCBI Taxonomy" id="34480"/>
    <lineage>
        <taxon>Eukaryota</taxon>
        <taxon>Fungi</taxon>
        <taxon>Fungi incertae sedis</taxon>
        <taxon>Zoopagomycota</taxon>
        <taxon>Entomophthoromycotina</taxon>
        <taxon>Basidiobolomycetes</taxon>
        <taxon>Basidiobolales</taxon>
        <taxon>Basidiobolaceae</taxon>
        <taxon>Basidiobolus</taxon>
    </lineage>
</organism>
<dbReference type="InterPro" id="IPR008521">
    <property type="entry name" value="Mg_trans_NIPA"/>
</dbReference>